<protein>
    <submittedName>
        <fullName evidence="2">Uncharacterized protein</fullName>
    </submittedName>
</protein>
<name>A0A081FXW6_9GAMM</name>
<feature type="compositionally biased region" description="Basic and acidic residues" evidence="1">
    <location>
        <begin position="28"/>
        <end position="37"/>
    </location>
</feature>
<evidence type="ECO:0000256" key="1">
    <source>
        <dbReference type="SAM" id="MobiDB-lite"/>
    </source>
</evidence>
<evidence type="ECO:0000313" key="3">
    <source>
        <dbReference type="Proteomes" id="UP000028252"/>
    </source>
</evidence>
<organism evidence="2 3">
    <name type="scientific">Marinobacterium lacunae</name>
    <dbReference type="NCBI Taxonomy" id="1232683"/>
    <lineage>
        <taxon>Bacteria</taxon>
        <taxon>Pseudomonadati</taxon>
        <taxon>Pseudomonadota</taxon>
        <taxon>Gammaproteobacteria</taxon>
        <taxon>Oceanospirillales</taxon>
        <taxon>Oceanospirillaceae</taxon>
        <taxon>Marinobacterium</taxon>
    </lineage>
</organism>
<sequence>MLNTPEWLQIISIETDPRPRQASTVDLSDSRHCTPKT</sequence>
<feature type="region of interest" description="Disordered" evidence="1">
    <location>
        <begin position="13"/>
        <end position="37"/>
    </location>
</feature>
<comment type="caution">
    <text evidence="2">The sequence shown here is derived from an EMBL/GenBank/DDBJ whole genome shotgun (WGS) entry which is preliminary data.</text>
</comment>
<reference evidence="2 3" key="1">
    <citation type="submission" date="2014-04" db="EMBL/GenBank/DDBJ databases">
        <title>Marinobacterium kochiensis sp. nov., isolated from sediment sample collected from Kochi backwaters in Kerala, India.</title>
        <authorList>
            <person name="Singh A."/>
            <person name="Pinnaka A.K."/>
        </authorList>
    </citation>
    <scope>NUCLEOTIDE SEQUENCE [LARGE SCALE GENOMIC DNA]</scope>
    <source>
        <strain evidence="2 3">AK27</strain>
    </source>
</reference>
<dbReference type="PATRIC" id="fig|1232683.4.peg.2361"/>
<dbReference type="AlphaFoldDB" id="A0A081FXW6"/>
<proteinExistence type="predicted"/>
<accession>A0A081FXW6</accession>
<evidence type="ECO:0000313" key="2">
    <source>
        <dbReference type="EMBL" id="KEA63371.1"/>
    </source>
</evidence>
<keyword evidence="3" id="KW-1185">Reference proteome</keyword>
<dbReference type="Proteomes" id="UP000028252">
    <property type="component" value="Unassembled WGS sequence"/>
</dbReference>
<gene>
    <name evidence="2" type="ORF">ADIMK_2408</name>
</gene>
<dbReference type="EMBL" id="JMQN01000038">
    <property type="protein sequence ID" value="KEA63371.1"/>
    <property type="molecule type" value="Genomic_DNA"/>
</dbReference>